<dbReference type="PANTHER" id="PTHR12225">
    <property type="entry name" value="ADHESION REGULATING MOLECULE 1 110 KDA CELL MEMBRANE GLYCOPROTEIN"/>
    <property type="match status" value="1"/>
</dbReference>
<dbReference type="InterPro" id="IPR038633">
    <property type="entry name" value="Rpn13/ADRM1_Pru_sf"/>
</dbReference>
<dbReference type="GO" id="GO:0005634">
    <property type="term" value="C:nucleus"/>
    <property type="evidence" value="ECO:0007669"/>
    <property type="project" value="UniProtKB-SubCell"/>
</dbReference>
<evidence type="ECO:0000256" key="4">
    <source>
        <dbReference type="ARBA" id="ARBA00022942"/>
    </source>
</evidence>
<evidence type="ECO:0000259" key="7">
    <source>
        <dbReference type="PROSITE" id="PS51917"/>
    </source>
</evidence>
<dbReference type="RefSeq" id="XP_024510302.1">
    <property type="nucleotide sequence ID" value="XM_024644777.1"/>
</dbReference>
<dbReference type="GO" id="GO:0061133">
    <property type="term" value="F:endopeptidase activator activity"/>
    <property type="evidence" value="ECO:0007669"/>
    <property type="project" value="TreeGrafter"/>
</dbReference>
<feature type="region of interest" description="Disordered" evidence="6">
    <location>
        <begin position="234"/>
        <end position="253"/>
    </location>
</feature>
<accession>A0A090LMY5</accession>
<dbReference type="GO" id="GO:0005737">
    <property type="term" value="C:cytoplasm"/>
    <property type="evidence" value="ECO:0007669"/>
    <property type="project" value="UniProtKB-SubCell"/>
</dbReference>
<keyword evidence="9" id="KW-1185">Reference proteome</keyword>
<dbReference type="STRING" id="34506.A0A090LMY5"/>
<dbReference type="PROSITE" id="PS51917">
    <property type="entry name" value="PRU"/>
    <property type="match status" value="1"/>
</dbReference>
<feature type="region of interest" description="Disordered" evidence="6">
    <location>
        <begin position="140"/>
        <end position="165"/>
    </location>
</feature>
<dbReference type="Pfam" id="PF04683">
    <property type="entry name" value="Rpn13_ADRM1_Pru"/>
    <property type="match status" value="1"/>
</dbReference>
<evidence type="ECO:0000256" key="3">
    <source>
        <dbReference type="ARBA" id="ARBA00022490"/>
    </source>
</evidence>
<feature type="region of interest" description="Disordered" evidence="6">
    <location>
        <begin position="339"/>
        <end position="370"/>
    </location>
</feature>
<dbReference type="InterPro" id="IPR006773">
    <property type="entry name" value="Rpn13/ADRM1"/>
</dbReference>
<keyword evidence="8" id="KW-0675">Receptor</keyword>
<sequence>MAIMFTKSLSTEINKEILFKFKCGKSILLPGSSKNTRKVTAEETKGIAFIKKSFDQLTHFCWMNSEKNIVIDDFIIFPGETEFKEVSECFDGRVFMLKFKSTNERKLYWFQESDRSKGDKIVRRVNKLLNIPQNIRLLRSRKSDGRRSRDSTLDIRNLNDPKKNTNEMLRSLDQNQLMHLLNLINGETTINNNQPINNNMNDNIFLNNLNLPQKNNQEISSSKKQVDLSRPIAPSNFIEPGKQNSDKSKSLNSNELPIKQNFEEVKTSLVCPSFESTAATISYKIKRGQAGTFLEEFNYKNKSLSESSKNEHFDVNKTLSKDSSNMNTNNDNTKYLVYAKSDTINNEEDDNSMEPEPKKNKPGIDNVDID</sequence>
<proteinExistence type="predicted"/>
<protein>
    <submittedName>
        <fullName evidence="8 10">Proteasomal ubiquitin receptor ADRM1</fullName>
    </submittedName>
</protein>
<evidence type="ECO:0000256" key="1">
    <source>
        <dbReference type="ARBA" id="ARBA00004123"/>
    </source>
</evidence>
<dbReference type="Gene3D" id="2.30.29.70">
    <property type="entry name" value="Proteasomal ubiquitin receptor Rpn13/ADRM1"/>
    <property type="match status" value="1"/>
</dbReference>
<comment type="subcellular location">
    <subcellularLocation>
        <location evidence="2">Cytoplasm</location>
    </subcellularLocation>
    <subcellularLocation>
        <location evidence="1">Nucleus</location>
    </subcellularLocation>
</comment>
<evidence type="ECO:0000313" key="10">
    <source>
        <dbReference type="WBParaSite" id="SRAE_X000043300.1"/>
    </source>
</evidence>
<dbReference type="InterPro" id="IPR044868">
    <property type="entry name" value="Rpn13/ADRM1_Pru"/>
</dbReference>
<evidence type="ECO:0000256" key="5">
    <source>
        <dbReference type="ARBA" id="ARBA00023242"/>
    </source>
</evidence>
<keyword evidence="4" id="KW-0647">Proteasome</keyword>
<dbReference type="GO" id="GO:0008541">
    <property type="term" value="C:proteasome regulatory particle, lid subcomplex"/>
    <property type="evidence" value="ECO:0007669"/>
    <property type="project" value="TreeGrafter"/>
</dbReference>
<name>A0A090LMY5_STRRB</name>
<dbReference type="WormBase" id="SRAE_X000043300">
    <property type="protein sequence ID" value="SRP10889"/>
    <property type="gene ID" value="WBGene00265992"/>
</dbReference>
<feature type="domain" description="Pru" evidence="7">
    <location>
        <begin position="13"/>
        <end position="132"/>
    </location>
</feature>
<dbReference type="CTD" id="36383486"/>
<reference evidence="10" key="2">
    <citation type="submission" date="2020-12" db="UniProtKB">
        <authorList>
            <consortium name="WormBaseParasite"/>
        </authorList>
    </citation>
    <scope>IDENTIFICATION</scope>
</reference>
<dbReference type="OrthoDB" id="340431at2759"/>
<dbReference type="GO" id="GO:0070628">
    <property type="term" value="F:proteasome binding"/>
    <property type="evidence" value="ECO:0007669"/>
    <property type="project" value="TreeGrafter"/>
</dbReference>
<reference evidence="8 9" key="1">
    <citation type="submission" date="2014-09" db="EMBL/GenBank/DDBJ databases">
        <authorList>
            <person name="Martin A.A."/>
        </authorList>
    </citation>
    <scope>NUCLEOTIDE SEQUENCE</scope>
    <source>
        <strain evidence="9">ED321</strain>
        <strain evidence="8">ED321 Heterogonic</strain>
    </source>
</reference>
<evidence type="ECO:0000313" key="8">
    <source>
        <dbReference type="EMBL" id="CEF71106.1"/>
    </source>
</evidence>
<dbReference type="WBParaSite" id="SRAE_X000043300.1">
    <property type="protein sequence ID" value="SRAE_X000043300.1"/>
    <property type="gene ID" value="WBGene00265992"/>
</dbReference>
<gene>
    <name evidence="8 10 11" type="ORF">SRAE_X000043300</name>
</gene>
<dbReference type="GeneID" id="36383486"/>
<dbReference type="PANTHER" id="PTHR12225:SF0">
    <property type="entry name" value="PROTEASOMAL UBIQUITIN RECEPTOR ADRM1"/>
    <property type="match status" value="1"/>
</dbReference>
<dbReference type="EMBL" id="LN609530">
    <property type="protein sequence ID" value="CEF71106.1"/>
    <property type="molecule type" value="Genomic_DNA"/>
</dbReference>
<evidence type="ECO:0000256" key="2">
    <source>
        <dbReference type="ARBA" id="ARBA00004496"/>
    </source>
</evidence>
<keyword evidence="5" id="KW-0539">Nucleus</keyword>
<dbReference type="AlphaFoldDB" id="A0A090LMY5"/>
<keyword evidence="3" id="KW-0963">Cytoplasm</keyword>
<organism evidence="8">
    <name type="scientific">Strongyloides ratti</name>
    <name type="common">Parasitic roundworm</name>
    <dbReference type="NCBI Taxonomy" id="34506"/>
    <lineage>
        <taxon>Eukaryota</taxon>
        <taxon>Metazoa</taxon>
        <taxon>Ecdysozoa</taxon>
        <taxon>Nematoda</taxon>
        <taxon>Chromadorea</taxon>
        <taxon>Rhabditida</taxon>
        <taxon>Tylenchina</taxon>
        <taxon>Panagrolaimomorpha</taxon>
        <taxon>Strongyloidoidea</taxon>
        <taxon>Strongyloididae</taxon>
        <taxon>Strongyloides</taxon>
    </lineage>
</organism>
<evidence type="ECO:0000313" key="11">
    <source>
        <dbReference type="WormBase" id="SRAE_X000043300"/>
    </source>
</evidence>
<evidence type="ECO:0000313" key="9">
    <source>
        <dbReference type="Proteomes" id="UP000035682"/>
    </source>
</evidence>
<evidence type="ECO:0000256" key="6">
    <source>
        <dbReference type="SAM" id="MobiDB-lite"/>
    </source>
</evidence>
<feature type="compositionally biased region" description="Basic and acidic residues" evidence="6">
    <location>
        <begin position="141"/>
        <end position="165"/>
    </location>
</feature>
<dbReference type="Proteomes" id="UP000035682">
    <property type="component" value="Unplaced"/>
</dbReference>